<evidence type="ECO:0000256" key="4">
    <source>
        <dbReference type="ARBA" id="ARBA00022532"/>
    </source>
</evidence>
<comment type="similarity">
    <text evidence="10">Belongs to the monomeric-type IDH family.</text>
</comment>
<dbReference type="EC" id="1.1.1.42" evidence="2"/>
<keyword evidence="4" id="KW-0816">Tricarboxylic acid cycle</keyword>
<evidence type="ECO:0000313" key="13">
    <source>
        <dbReference type="Proteomes" id="UP000275777"/>
    </source>
</evidence>
<comment type="cofactor">
    <cofactor evidence="1">
        <name>Mg(2+)</name>
        <dbReference type="ChEBI" id="CHEBI:18420"/>
    </cofactor>
</comment>
<keyword evidence="3" id="KW-0329">Glyoxylate bypass</keyword>
<feature type="region of interest" description="Disordered" evidence="11">
    <location>
        <begin position="103"/>
        <end position="135"/>
    </location>
</feature>
<evidence type="ECO:0000256" key="7">
    <source>
        <dbReference type="ARBA" id="ARBA00022857"/>
    </source>
</evidence>
<evidence type="ECO:0000256" key="5">
    <source>
        <dbReference type="ARBA" id="ARBA00022723"/>
    </source>
</evidence>
<gene>
    <name evidence="12" type="primary">icd2_1</name>
    <name evidence="12" type="ORF">NCTC9695_05358</name>
</gene>
<dbReference type="GO" id="GO:0006099">
    <property type="term" value="P:tricarboxylic acid cycle"/>
    <property type="evidence" value="ECO:0007669"/>
    <property type="project" value="UniProtKB-KW"/>
</dbReference>
<dbReference type="Pfam" id="PF03971">
    <property type="entry name" value="IDH"/>
    <property type="match status" value="1"/>
</dbReference>
<dbReference type="GO" id="GO:0004450">
    <property type="term" value="F:isocitrate dehydrogenase (NADP+) activity"/>
    <property type="evidence" value="ECO:0007669"/>
    <property type="project" value="UniProtKB-EC"/>
</dbReference>
<evidence type="ECO:0000256" key="2">
    <source>
        <dbReference type="ARBA" id="ARBA00013013"/>
    </source>
</evidence>
<keyword evidence="7" id="KW-0521">NADP</keyword>
<reference evidence="12 13" key="1">
    <citation type="submission" date="2018-12" db="EMBL/GenBank/DDBJ databases">
        <authorList>
            <consortium name="Pathogen Informatics"/>
        </authorList>
    </citation>
    <scope>NUCLEOTIDE SEQUENCE [LARGE SCALE GENOMIC DNA]</scope>
    <source>
        <strain evidence="12 13">NCTC9695</strain>
    </source>
</reference>
<dbReference type="SUPFAM" id="SSF53659">
    <property type="entry name" value="Isocitrate/Isopropylmalate dehydrogenase-like"/>
    <property type="match status" value="1"/>
</dbReference>
<evidence type="ECO:0000256" key="9">
    <source>
        <dbReference type="ARBA" id="ARBA00023554"/>
    </source>
</evidence>
<evidence type="ECO:0000256" key="1">
    <source>
        <dbReference type="ARBA" id="ARBA00001946"/>
    </source>
</evidence>
<feature type="compositionally biased region" description="Basic residues" evidence="11">
    <location>
        <begin position="113"/>
        <end position="124"/>
    </location>
</feature>
<name>A0A447TIY6_CHRVL</name>
<comment type="catalytic activity">
    <reaction evidence="9">
        <text>D-threo-isocitrate + NADP(+) = 2-oxoglutarate + CO2 + NADPH</text>
        <dbReference type="Rhea" id="RHEA:19629"/>
        <dbReference type="ChEBI" id="CHEBI:15562"/>
        <dbReference type="ChEBI" id="CHEBI:16526"/>
        <dbReference type="ChEBI" id="CHEBI:16810"/>
        <dbReference type="ChEBI" id="CHEBI:57783"/>
        <dbReference type="ChEBI" id="CHEBI:58349"/>
        <dbReference type="EC" id="1.1.1.42"/>
    </reaction>
</comment>
<dbReference type="EMBL" id="LR134182">
    <property type="protein sequence ID" value="VEB44854.1"/>
    <property type="molecule type" value="Genomic_DNA"/>
</dbReference>
<keyword evidence="5" id="KW-0479">Metal-binding</keyword>
<evidence type="ECO:0000256" key="6">
    <source>
        <dbReference type="ARBA" id="ARBA00022842"/>
    </source>
</evidence>
<evidence type="ECO:0000256" key="8">
    <source>
        <dbReference type="ARBA" id="ARBA00023002"/>
    </source>
</evidence>
<sequence length="135" mass="14380">MPAEQSKIIYTLTDEAPALATSSFLPIVQAFAGSAGIQVDTADISVAARVLAEFPDYLTDEQKVPNTLAELGKLTLQPEANIIKLPNISASVAQLAACVKELQSKATSCPTTRKTRPTTKKRPSRTATPSAWAPR</sequence>
<evidence type="ECO:0000313" key="12">
    <source>
        <dbReference type="EMBL" id="VEB44854.1"/>
    </source>
</evidence>
<dbReference type="GO" id="GO:0006097">
    <property type="term" value="P:glyoxylate cycle"/>
    <property type="evidence" value="ECO:0007669"/>
    <property type="project" value="UniProtKB-KW"/>
</dbReference>
<keyword evidence="6" id="KW-0460">Magnesium</keyword>
<proteinExistence type="inferred from homology"/>
<dbReference type="Proteomes" id="UP000275777">
    <property type="component" value="Chromosome"/>
</dbReference>
<evidence type="ECO:0000256" key="11">
    <source>
        <dbReference type="SAM" id="MobiDB-lite"/>
    </source>
</evidence>
<dbReference type="PANTHER" id="PTHR36999">
    <property type="entry name" value="ISOCITRATE DEHYDROGENASE [NADP]"/>
    <property type="match status" value="1"/>
</dbReference>
<evidence type="ECO:0000256" key="3">
    <source>
        <dbReference type="ARBA" id="ARBA00022435"/>
    </source>
</evidence>
<keyword evidence="8 12" id="KW-0560">Oxidoreductase</keyword>
<dbReference type="GO" id="GO:0046872">
    <property type="term" value="F:metal ion binding"/>
    <property type="evidence" value="ECO:0007669"/>
    <property type="project" value="UniProtKB-KW"/>
</dbReference>
<dbReference type="AlphaFoldDB" id="A0A447TIY6"/>
<evidence type="ECO:0000256" key="10">
    <source>
        <dbReference type="ARBA" id="ARBA00046318"/>
    </source>
</evidence>
<dbReference type="InterPro" id="IPR004436">
    <property type="entry name" value="Isocitrate_DH_NADP_mono"/>
</dbReference>
<dbReference type="PANTHER" id="PTHR36999:SF1">
    <property type="entry name" value="ISOCITRATE DEHYDROGENASE (NADP(+))"/>
    <property type="match status" value="1"/>
</dbReference>
<accession>A0A447TIY6</accession>
<organism evidence="12 13">
    <name type="scientific">Chromobacterium violaceum</name>
    <dbReference type="NCBI Taxonomy" id="536"/>
    <lineage>
        <taxon>Bacteria</taxon>
        <taxon>Pseudomonadati</taxon>
        <taxon>Pseudomonadota</taxon>
        <taxon>Betaproteobacteria</taxon>
        <taxon>Neisseriales</taxon>
        <taxon>Chromobacteriaceae</taxon>
        <taxon>Chromobacterium</taxon>
    </lineage>
</organism>
<protein>
    <recommendedName>
        <fullName evidence="2">isocitrate dehydrogenase (NADP(+))</fullName>
        <ecNumber evidence="2">1.1.1.42</ecNumber>
    </recommendedName>
</protein>